<dbReference type="Proteomes" id="UP000481030">
    <property type="component" value="Unassembled WGS sequence"/>
</dbReference>
<reference evidence="2 3" key="1">
    <citation type="journal article" date="2016" name="Antonie Van Leeuwenhoek">
        <title>Bacillus depressus sp. nov., isolated from soil of a sunflower field.</title>
        <authorList>
            <person name="Wei X."/>
            <person name="Xin D."/>
            <person name="Xin Y."/>
            <person name="Zhang H."/>
            <person name="Wang T."/>
            <person name="Zhang J."/>
        </authorList>
    </citation>
    <scope>NUCLEOTIDE SEQUENCE [LARGE SCALE GENOMIC DNA]</scope>
    <source>
        <strain evidence="2 3">BZ1</strain>
    </source>
</reference>
<dbReference type="Pfam" id="PF08241">
    <property type="entry name" value="Methyltransf_11"/>
    <property type="match status" value="1"/>
</dbReference>
<dbReference type="SUPFAM" id="SSF53335">
    <property type="entry name" value="S-adenosyl-L-methionine-dependent methyltransferases"/>
    <property type="match status" value="1"/>
</dbReference>
<dbReference type="InterPro" id="IPR029063">
    <property type="entry name" value="SAM-dependent_MTases_sf"/>
</dbReference>
<evidence type="ECO:0000259" key="1">
    <source>
        <dbReference type="Pfam" id="PF08241"/>
    </source>
</evidence>
<keyword evidence="2" id="KW-0808">Transferase</keyword>
<dbReference type="PANTHER" id="PTHR43861:SF1">
    <property type="entry name" value="TRANS-ACONITATE 2-METHYLTRANSFERASE"/>
    <property type="match status" value="1"/>
</dbReference>
<dbReference type="AlphaFoldDB" id="A0A6L3V6W8"/>
<keyword evidence="2" id="KW-0489">Methyltransferase</keyword>
<dbReference type="PANTHER" id="PTHR43861">
    <property type="entry name" value="TRANS-ACONITATE 2-METHYLTRANSFERASE-RELATED"/>
    <property type="match status" value="1"/>
</dbReference>
<gene>
    <name evidence="2" type="ORF">F7731_12570</name>
</gene>
<dbReference type="Gene3D" id="3.40.50.150">
    <property type="entry name" value="Vaccinia Virus protein VP39"/>
    <property type="match status" value="1"/>
</dbReference>
<evidence type="ECO:0000313" key="3">
    <source>
        <dbReference type="Proteomes" id="UP000481030"/>
    </source>
</evidence>
<organism evidence="2 3">
    <name type="scientific">Cytobacillus depressus</name>
    <dbReference type="NCBI Taxonomy" id="1602942"/>
    <lineage>
        <taxon>Bacteria</taxon>
        <taxon>Bacillati</taxon>
        <taxon>Bacillota</taxon>
        <taxon>Bacilli</taxon>
        <taxon>Bacillales</taxon>
        <taxon>Bacillaceae</taxon>
        <taxon>Cytobacillus</taxon>
    </lineage>
</organism>
<dbReference type="GO" id="GO:0008757">
    <property type="term" value="F:S-adenosylmethionine-dependent methyltransferase activity"/>
    <property type="evidence" value="ECO:0007669"/>
    <property type="project" value="InterPro"/>
</dbReference>
<comment type="caution">
    <text evidence="2">The sequence shown here is derived from an EMBL/GenBank/DDBJ whole genome shotgun (WGS) entry which is preliminary data.</text>
</comment>
<dbReference type="InterPro" id="IPR013216">
    <property type="entry name" value="Methyltransf_11"/>
</dbReference>
<dbReference type="OrthoDB" id="43862at2"/>
<dbReference type="GO" id="GO:0032259">
    <property type="term" value="P:methylation"/>
    <property type="evidence" value="ECO:0007669"/>
    <property type="project" value="UniProtKB-KW"/>
</dbReference>
<keyword evidence="3" id="KW-1185">Reference proteome</keyword>
<dbReference type="EMBL" id="WBOS01000004">
    <property type="protein sequence ID" value="KAB2336315.1"/>
    <property type="molecule type" value="Genomic_DNA"/>
</dbReference>
<feature type="domain" description="Methyltransferase type 11" evidence="1">
    <location>
        <begin position="53"/>
        <end position="147"/>
    </location>
</feature>
<sequence>MQKRCKKRVVQITTSKYLDFLSKFGIGGAHPGGFNLSKVILQAEEIHRTSNILDVGCGTGQTSAYLASQYGAKVTGMDINPIMIEKAKKRISRHQLPVEIIQGSIEKCSLKDGQFDFVISESVLAFVNKPRALKEIFRLLKKGGRFIANELTVNHSLGATEKEEIKKFYGIDSVLMEKDWIALCEQTGFKHIKVHPQQNFPFHQNQSLPEFVHSENIEPDLFNIMLQHFNIMEKYRGALDYRIFTCTKKDETSISRGVLSPTDC</sequence>
<proteinExistence type="predicted"/>
<evidence type="ECO:0000313" key="2">
    <source>
        <dbReference type="EMBL" id="KAB2336315.1"/>
    </source>
</evidence>
<name>A0A6L3V6W8_9BACI</name>
<dbReference type="CDD" id="cd02440">
    <property type="entry name" value="AdoMet_MTases"/>
    <property type="match status" value="1"/>
</dbReference>
<accession>A0A6L3V6W8</accession>
<protein>
    <submittedName>
        <fullName evidence="2">Methyltransferase domain-containing protein</fullName>
    </submittedName>
</protein>